<organism evidence="2 3">
    <name type="scientific">Salix dunnii</name>
    <dbReference type="NCBI Taxonomy" id="1413687"/>
    <lineage>
        <taxon>Eukaryota</taxon>
        <taxon>Viridiplantae</taxon>
        <taxon>Streptophyta</taxon>
        <taxon>Embryophyta</taxon>
        <taxon>Tracheophyta</taxon>
        <taxon>Spermatophyta</taxon>
        <taxon>Magnoliopsida</taxon>
        <taxon>eudicotyledons</taxon>
        <taxon>Gunneridae</taxon>
        <taxon>Pentapetalae</taxon>
        <taxon>rosids</taxon>
        <taxon>fabids</taxon>
        <taxon>Malpighiales</taxon>
        <taxon>Salicaceae</taxon>
        <taxon>Saliceae</taxon>
        <taxon>Salix</taxon>
    </lineage>
</organism>
<dbReference type="PANTHER" id="PTHR31407">
    <property type="match status" value="1"/>
</dbReference>
<dbReference type="SUPFAM" id="SSF55724">
    <property type="entry name" value="Mog1p/PsbP-like"/>
    <property type="match status" value="1"/>
</dbReference>
<name>A0A835MU95_9ROSI</name>
<feature type="domain" description="PsbP C-terminal" evidence="1">
    <location>
        <begin position="265"/>
        <end position="441"/>
    </location>
</feature>
<dbReference type="GO" id="GO:0009654">
    <property type="term" value="C:photosystem II oxygen evolving complex"/>
    <property type="evidence" value="ECO:0007669"/>
    <property type="project" value="InterPro"/>
</dbReference>
<protein>
    <recommendedName>
        <fullName evidence="1">PsbP C-terminal domain-containing protein</fullName>
    </recommendedName>
</protein>
<dbReference type="PANTHER" id="PTHR31407:SF15">
    <property type="entry name" value="PSBP DOMAIN-CONTAINING PROTEIN 1, CHLOROPLASTIC"/>
    <property type="match status" value="1"/>
</dbReference>
<dbReference type="GO" id="GO:0005509">
    <property type="term" value="F:calcium ion binding"/>
    <property type="evidence" value="ECO:0007669"/>
    <property type="project" value="InterPro"/>
</dbReference>
<comment type="caution">
    <text evidence="2">The sequence shown here is derived from an EMBL/GenBank/DDBJ whole genome shotgun (WGS) entry which is preliminary data.</text>
</comment>
<dbReference type="GO" id="GO:0015979">
    <property type="term" value="P:photosynthesis"/>
    <property type="evidence" value="ECO:0007669"/>
    <property type="project" value="InterPro"/>
</dbReference>
<dbReference type="AlphaFoldDB" id="A0A835MU95"/>
<dbReference type="GO" id="GO:0019898">
    <property type="term" value="C:extrinsic component of membrane"/>
    <property type="evidence" value="ECO:0007669"/>
    <property type="project" value="InterPro"/>
</dbReference>
<keyword evidence="3" id="KW-1185">Reference proteome</keyword>
<dbReference type="Pfam" id="PF01789">
    <property type="entry name" value="PsbP"/>
    <property type="match status" value="1"/>
</dbReference>
<evidence type="ECO:0000313" key="2">
    <source>
        <dbReference type="EMBL" id="KAF9669833.1"/>
    </source>
</evidence>
<dbReference type="NCBIfam" id="NF040946">
    <property type="entry name" value="PSII_PsbP"/>
    <property type="match status" value="1"/>
</dbReference>
<dbReference type="Gene3D" id="3.40.1000.10">
    <property type="entry name" value="Mog1/PsbP, alpha/beta/alpha sandwich"/>
    <property type="match status" value="1"/>
</dbReference>
<proteinExistence type="predicted"/>
<dbReference type="OrthoDB" id="2020255at2759"/>
<dbReference type="EMBL" id="JADGMS010000013">
    <property type="protein sequence ID" value="KAF9669833.1"/>
    <property type="molecule type" value="Genomic_DNA"/>
</dbReference>
<sequence>MAAQKLVFGFGFNHHSLLTDLWKCFVIFVDMRVSRSHDHGPWLLNFVMRKREDSAGDVHTDSPPFRLHSPLAAMNENSTPLKLSHAQYSSDTCASTPLHLILGLSISSQQNTLTIAWMSLAHREMARILDSFPPPAQLTHPDRSRSTWLSLPMPISPNSTCCSSIPHRKQLNADAPSIGTMPMAIRATGFKRNSRKGPARFKLNGLMAIGTQALALMKPRLATHASLKTKAFAVRRRNAMALMLSGYIFSEVGFDNIAFGQQSVGFREYIDQFDGYSLKYPQNWIQVRGAGADIFFRDPFVLDENLSVELSSPSSSNYKSVEDLGPPEEAGEKVLKQYLTEFMSTRLGVRRESNIISTSSRVADDGKLYYQVEVNIKSYANNNELAVMPRERVVRLEWNRRYLSVLGVENNRLYELRLQTPENVFVEEESDLRQVMDSFRVNKVTV</sequence>
<dbReference type="InterPro" id="IPR002683">
    <property type="entry name" value="PsbP_C"/>
</dbReference>
<evidence type="ECO:0000259" key="1">
    <source>
        <dbReference type="Pfam" id="PF01789"/>
    </source>
</evidence>
<dbReference type="Proteomes" id="UP000657918">
    <property type="component" value="Unassembled WGS sequence"/>
</dbReference>
<reference evidence="2 3" key="1">
    <citation type="submission" date="2020-10" db="EMBL/GenBank/DDBJ databases">
        <title>Plant Genome Project.</title>
        <authorList>
            <person name="Zhang R.-G."/>
        </authorList>
    </citation>
    <scope>NUCLEOTIDE SEQUENCE [LARGE SCALE GENOMIC DNA]</scope>
    <source>
        <strain evidence="2">FAFU-HL-1</strain>
        <tissue evidence="2">Leaf</tissue>
    </source>
</reference>
<dbReference type="InterPro" id="IPR016123">
    <property type="entry name" value="Mog1/PsbP_a/b/a-sand"/>
</dbReference>
<gene>
    <name evidence="2" type="ORF">SADUNF_Sadunf13G0005600</name>
</gene>
<accession>A0A835MU95</accession>
<evidence type="ECO:0000313" key="3">
    <source>
        <dbReference type="Proteomes" id="UP000657918"/>
    </source>
</evidence>